<accession>A0ABT8F265</accession>
<dbReference type="Gene3D" id="3.40.50.720">
    <property type="entry name" value="NAD(P)-binding Rossmann-like Domain"/>
    <property type="match status" value="1"/>
</dbReference>
<dbReference type="PANTHER" id="PTHR11695">
    <property type="entry name" value="ALCOHOL DEHYDROGENASE RELATED"/>
    <property type="match status" value="1"/>
</dbReference>
<evidence type="ECO:0000313" key="3">
    <source>
        <dbReference type="Proteomes" id="UP001168552"/>
    </source>
</evidence>
<dbReference type="InterPro" id="IPR020843">
    <property type="entry name" value="ER"/>
</dbReference>
<comment type="caution">
    <text evidence="2">The sequence shown here is derived from an EMBL/GenBank/DDBJ whole genome shotgun (WGS) entry which is preliminary data.</text>
</comment>
<name>A0ABT8F265_9BACT</name>
<proteinExistence type="predicted"/>
<keyword evidence="3" id="KW-1185">Reference proteome</keyword>
<dbReference type="Gene3D" id="3.90.180.10">
    <property type="entry name" value="Medium-chain alcohol dehydrogenases, catalytic domain"/>
    <property type="match status" value="1"/>
</dbReference>
<dbReference type="InterPro" id="IPR036291">
    <property type="entry name" value="NAD(P)-bd_dom_sf"/>
</dbReference>
<gene>
    <name evidence="2" type="ORF">QWY31_03225</name>
</gene>
<protein>
    <submittedName>
        <fullName evidence="2">NAD(P)-dependent alcohol dehydrogenase</fullName>
    </submittedName>
</protein>
<dbReference type="Pfam" id="PF13602">
    <property type="entry name" value="ADH_zinc_N_2"/>
    <property type="match status" value="1"/>
</dbReference>
<dbReference type="PANTHER" id="PTHR11695:SF648">
    <property type="entry name" value="ZINC-BINDING OXIDOREDUCTASE"/>
    <property type="match status" value="1"/>
</dbReference>
<reference evidence="2" key="1">
    <citation type="submission" date="2023-06" db="EMBL/GenBank/DDBJ databases">
        <title>Cytophagales bacterium Strain LB-30, isolated from soil.</title>
        <authorList>
            <person name="Liu B."/>
        </authorList>
    </citation>
    <scope>NUCLEOTIDE SEQUENCE</scope>
    <source>
        <strain evidence="2">LB-30</strain>
    </source>
</reference>
<organism evidence="2 3">
    <name type="scientific">Shiella aurantiaca</name>
    <dbReference type="NCBI Taxonomy" id="3058365"/>
    <lineage>
        <taxon>Bacteria</taxon>
        <taxon>Pseudomonadati</taxon>
        <taxon>Bacteroidota</taxon>
        <taxon>Cytophagia</taxon>
        <taxon>Cytophagales</taxon>
        <taxon>Shiellaceae</taxon>
        <taxon>Shiella</taxon>
    </lineage>
</organism>
<dbReference type="EMBL" id="JAUHJS010000002">
    <property type="protein sequence ID" value="MDN4164495.1"/>
    <property type="molecule type" value="Genomic_DNA"/>
</dbReference>
<evidence type="ECO:0000259" key="1">
    <source>
        <dbReference type="SMART" id="SM00829"/>
    </source>
</evidence>
<sequence length="330" mass="36030">MISSVMKASLYSQYGPPSVLRLEDLPVPVPSDSEILVHVHATTVNRTDCAMLRAKPWIMRLFTGLLRPQKPILGTDFAGIVVGMGNSVTGFGLGDKVFGFDDSGLSSHAQFLSISVNKAIGHIPEGVSFEHAAASLEGVHYAFNFMNKVNLTKGQKMLVNGATGAIGSALVQLLMNKGLQVSAVGNTKNIDVLKKMGVEKVIDYTAEDFTQLNETFDYIFDAVGKSTFARCKHLLSKNGVYISSELGPLMQNPFLALLTSFSKGRRVIFPVPTRPKETLQMTQKELQTRVFTPLIDRVYTYNEIDKAFAYVETGEKSGNVLIDWAEAPSG</sequence>
<dbReference type="InterPro" id="IPR013154">
    <property type="entry name" value="ADH-like_N"/>
</dbReference>
<dbReference type="Pfam" id="PF08240">
    <property type="entry name" value="ADH_N"/>
    <property type="match status" value="1"/>
</dbReference>
<dbReference type="InterPro" id="IPR050700">
    <property type="entry name" value="YIM1/Zinc_Alcohol_DH_Fams"/>
</dbReference>
<dbReference type="SUPFAM" id="SSF51735">
    <property type="entry name" value="NAD(P)-binding Rossmann-fold domains"/>
    <property type="match status" value="1"/>
</dbReference>
<dbReference type="RefSeq" id="WP_320003024.1">
    <property type="nucleotide sequence ID" value="NZ_JAUHJS010000002.1"/>
</dbReference>
<dbReference type="Proteomes" id="UP001168552">
    <property type="component" value="Unassembled WGS sequence"/>
</dbReference>
<feature type="domain" description="Enoyl reductase (ER)" evidence="1">
    <location>
        <begin position="15"/>
        <end position="322"/>
    </location>
</feature>
<evidence type="ECO:0000313" key="2">
    <source>
        <dbReference type="EMBL" id="MDN4164495.1"/>
    </source>
</evidence>
<dbReference type="CDD" id="cd08267">
    <property type="entry name" value="MDR1"/>
    <property type="match status" value="1"/>
</dbReference>
<dbReference type="SUPFAM" id="SSF50129">
    <property type="entry name" value="GroES-like"/>
    <property type="match status" value="1"/>
</dbReference>
<dbReference type="SMART" id="SM00829">
    <property type="entry name" value="PKS_ER"/>
    <property type="match status" value="1"/>
</dbReference>
<dbReference type="InterPro" id="IPR011032">
    <property type="entry name" value="GroES-like_sf"/>
</dbReference>